<keyword evidence="6 7" id="KW-0472">Membrane</keyword>
<dbReference type="Proteomes" id="UP000274556">
    <property type="component" value="Unassembled WGS sequence"/>
</dbReference>
<comment type="caution">
    <text evidence="9">The sequence shown here is derived from an EMBL/GenBank/DDBJ whole genome shotgun (WGS) entry which is preliminary data.</text>
</comment>
<accession>A0A495VHG3</accession>
<evidence type="ECO:0000313" key="10">
    <source>
        <dbReference type="Proteomes" id="UP000274556"/>
    </source>
</evidence>
<dbReference type="PANTHER" id="PTHR30462:SF0">
    <property type="entry name" value="INTERMEMBRANE TRANSPORT PROTEIN YEBT"/>
    <property type="match status" value="1"/>
</dbReference>
<keyword evidence="4 7" id="KW-0812">Transmembrane</keyword>
<proteinExistence type="predicted"/>
<evidence type="ECO:0000256" key="3">
    <source>
        <dbReference type="ARBA" id="ARBA00022519"/>
    </source>
</evidence>
<feature type="domain" description="Mce/MlaD" evidence="8">
    <location>
        <begin position="310"/>
        <end position="401"/>
    </location>
</feature>
<evidence type="ECO:0000256" key="2">
    <source>
        <dbReference type="ARBA" id="ARBA00022475"/>
    </source>
</evidence>
<evidence type="ECO:0000256" key="1">
    <source>
        <dbReference type="ARBA" id="ARBA00004533"/>
    </source>
</evidence>
<feature type="transmembrane region" description="Helical" evidence="7">
    <location>
        <begin position="33"/>
        <end position="50"/>
    </location>
</feature>
<dbReference type="PANTHER" id="PTHR30462">
    <property type="entry name" value="INTERMEMBRANE TRANSPORT PROTEIN PQIB-RELATED"/>
    <property type="match status" value="1"/>
</dbReference>
<evidence type="ECO:0000256" key="4">
    <source>
        <dbReference type="ARBA" id="ARBA00022692"/>
    </source>
</evidence>
<dbReference type="GO" id="GO:0005886">
    <property type="term" value="C:plasma membrane"/>
    <property type="evidence" value="ECO:0007669"/>
    <property type="project" value="UniProtKB-SubCell"/>
</dbReference>
<protein>
    <submittedName>
        <fullName evidence="9">Paraquat-inducible protein B</fullName>
    </submittedName>
</protein>
<keyword evidence="2" id="KW-1003">Cell membrane</keyword>
<evidence type="ECO:0000256" key="7">
    <source>
        <dbReference type="SAM" id="Phobius"/>
    </source>
</evidence>
<comment type="subcellular location">
    <subcellularLocation>
        <location evidence="1">Cell inner membrane</location>
    </subcellularLocation>
</comment>
<feature type="domain" description="Mce/MlaD" evidence="8">
    <location>
        <begin position="56"/>
        <end position="147"/>
    </location>
</feature>
<reference evidence="9 10" key="1">
    <citation type="submission" date="2018-10" db="EMBL/GenBank/DDBJ databases">
        <title>Genomic Encyclopedia of Archaeal and Bacterial Type Strains, Phase II (KMG-II): from individual species to whole genera.</title>
        <authorList>
            <person name="Goeker M."/>
        </authorList>
    </citation>
    <scope>NUCLEOTIDE SEQUENCE [LARGE SCALE GENOMIC DNA]</scope>
    <source>
        <strain evidence="9 10">DSM 235</strain>
    </source>
</reference>
<dbReference type="OrthoDB" id="9806984at2"/>
<dbReference type="EMBL" id="RBXL01000001">
    <property type="protein sequence ID" value="RKT47288.1"/>
    <property type="molecule type" value="Genomic_DNA"/>
</dbReference>
<evidence type="ECO:0000256" key="5">
    <source>
        <dbReference type="ARBA" id="ARBA00022989"/>
    </source>
</evidence>
<name>A0A495VHG3_9GAMM</name>
<sequence length="561" mass="60638">MSEIENAGSGPPLPDPLEGAHAAVVKRRSGVSLVWLIPIVALLIGGWLAAKTYAERGPTVKIEFRTASGLAAGKTKVKFKDVDIGQVTSIDVSADLKSVIVTAELKHGSEQFLTEKTRFWVERPRVTASGISGLETLLSGSFIAIDPVRGGKEVFQFKGLEEPPLFTTSEAGTRFALRSQTLGSLNVGAPVYYRKIQVGQVAGFSLDDDGEAVSIDVFIFAPHDRLVSTSTRFWNASGIDFSLSAAGVTVDTESLMSVLIGGLAFDTPDTIDAPGEPPSADHVFPLYPSRDNAHEKIYLHKERYLLFFEGSVRGLSVGAPVMLRGITIGKVLDIQLQLSVDDLQFHIPVLIEVEPERVAVRGDRRALDETGMIRQLVAKGLRAQLKTGSLITGQLYVELDFYPDAAPEVLAKEGDYDVLPTIPGSLEALTNKVTEILDRLHAFPFDRIGKDLTDTLAGASEIVNSAALKQGIVELEESLAQIRALAEQLNTGIAPELAETLRQTTATLRGVRQMIEEGSPISVELRRSLNEVSGAARSLRVLTDYLERHPEALLRGKGGGR</sequence>
<keyword evidence="3" id="KW-0997">Cell inner membrane</keyword>
<organism evidence="9 10">
    <name type="scientific">Thiocapsa rosea</name>
    <dbReference type="NCBI Taxonomy" id="69360"/>
    <lineage>
        <taxon>Bacteria</taxon>
        <taxon>Pseudomonadati</taxon>
        <taxon>Pseudomonadota</taxon>
        <taxon>Gammaproteobacteria</taxon>
        <taxon>Chromatiales</taxon>
        <taxon>Chromatiaceae</taxon>
        <taxon>Thiocapsa</taxon>
    </lineage>
</organism>
<dbReference type="Pfam" id="PF02470">
    <property type="entry name" value="MlaD"/>
    <property type="match status" value="3"/>
</dbReference>
<feature type="domain" description="Mce/MlaD" evidence="8">
    <location>
        <begin position="173"/>
        <end position="232"/>
    </location>
</feature>
<evidence type="ECO:0000313" key="9">
    <source>
        <dbReference type="EMBL" id="RKT47288.1"/>
    </source>
</evidence>
<evidence type="ECO:0000259" key="8">
    <source>
        <dbReference type="Pfam" id="PF02470"/>
    </source>
</evidence>
<dbReference type="InterPro" id="IPR003399">
    <property type="entry name" value="Mce/MlaD"/>
</dbReference>
<keyword evidence="5 7" id="KW-1133">Transmembrane helix</keyword>
<dbReference type="RefSeq" id="WP_120799281.1">
    <property type="nucleotide sequence ID" value="NZ_RBXL01000001.1"/>
</dbReference>
<gene>
    <name evidence="9" type="ORF">BDD21_4853</name>
</gene>
<dbReference type="InterPro" id="IPR051800">
    <property type="entry name" value="PqiA-PqiB_transport"/>
</dbReference>
<evidence type="ECO:0000256" key="6">
    <source>
        <dbReference type="ARBA" id="ARBA00023136"/>
    </source>
</evidence>
<keyword evidence="10" id="KW-1185">Reference proteome</keyword>
<dbReference type="AlphaFoldDB" id="A0A495VHG3"/>